<name>A0A0F9CCM1_9ZZZZ</name>
<accession>A0A0F9CCM1</accession>
<organism evidence="1">
    <name type="scientific">marine sediment metagenome</name>
    <dbReference type="NCBI Taxonomy" id="412755"/>
    <lineage>
        <taxon>unclassified sequences</taxon>
        <taxon>metagenomes</taxon>
        <taxon>ecological metagenomes</taxon>
    </lineage>
</organism>
<reference evidence="1" key="1">
    <citation type="journal article" date="2015" name="Nature">
        <title>Complex archaea that bridge the gap between prokaryotes and eukaryotes.</title>
        <authorList>
            <person name="Spang A."/>
            <person name="Saw J.H."/>
            <person name="Jorgensen S.L."/>
            <person name="Zaremba-Niedzwiedzka K."/>
            <person name="Martijn J."/>
            <person name="Lind A.E."/>
            <person name="van Eijk R."/>
            <person name="Schleper C."/>
            <person name="Guy L."/>
            <person name="Ettema T.J."/>
        </authorList>
    </citation>
    <scope>NUCLEOTIDE SEQUENCE</scope>
</reference>
<sequence length="194" mass="22428">PVPREIESMTAQDLLFILAASDASGAFRAWARRKTTDSGFDEELDSAVPADLDPLRRYNLQDTFLRRVRRQARLLAGVRKNLERPVWSEQALQWRLSGMIGVERLADRVAKGLVGENGEASEAVLNLADLMMTLSEVEYRENDTAMSRKKFNRHFKQFVKQLTKELDHRIRDVKHDIPRDVRDFWSNVNSRFNA</sequence>
<feature type="non-terminal residue" evidence="1">
    <location>
        <position position="1"/>
    </location>
</feature>
<protein>
    <submittedName>
        <fullName evidence="1">Uncharacterized protein</fullName>
    </submittedName>
</protein>
<proteinExistence type="predicted"/>
<gene>
    <name evidence="1" type="ORF">LCGC14_2626380</name>
</gene>
<dbReference type="EMBL" id="LAZR01044941">
    <property type="protein sequence ID" value="KKL02782.1"/>
    <property type="molecule type" value="Genomic_DNA"/>
</dbReference>
<evidence type="ECO:0000313" key="1">
    <source>
        <dbReference type="EMBL" id="KKL02782.1"/>
    </source>
</evidence>
<comment type="caution">
    <text evidence="1">The sequence shown here is derived from an EMBL/GenBank/DDBJ whole genome shotgun (WGS) entry which is preliminary data.</text>
</comment>
<dbReference type="AlphaFoldDB" id="A0A0F9CCM1"/>